<evidence type="ECO:0000256" key="3">
    <source>
        <dbReference type="ARBA" id="ARBA00022679"/>
    </source>
</evidence>
<reference evidence="11" key="1">
    <citation type="submission" date="2021-09" db="EMBL/GenBank/DDBJ databases">
        <title>The genome of Mauremys mutica provides insights into the evolution of semi-aquatic lifestyle.</title>
        <authorList>
            <person name="Gong S."/>
            <person name="Gao Y."/>
        </authorList>
    </citation>
    <scope>NUCLEOTIDE SEQUENCE</scope>
    <source>
        <strain evidence="11">MM-2020</strain>
        <tissue evidence="11">Muscle</tissue>
    </source>
</reference>
<evidence type="ECO:0000256" key="4">
    <source>
        <dbReference type="ARBA" id="ARBA00022692"/>
    </source>
</evidence>
<keyword evidence="12" id="KW-1185">Reference proteome</keyword>
<feature type="transmembrane region" description="Helical" evidence="10">
    <location>
        <begin position="12"/>
        <end position="32"/>
    </location>
</feature>
<dbReference type="SUPFAM" id="SSF52540">
    <property type="entry name" value="P-loop containing nucleoside triphosphate hydrolases"/>
    <property type="match status" value="1"/>
</dbReference>
<protein>
    <recommendedName>
        <fullName evidence="13">Galactose-3-O-sulfotransferase 2</fullName>
    </recommendedName>
</protein>
<keyword evidence="4 10" id="KW-0812">Transmembrane</keyword>
<evidence type="ECO:0000313" key="11">
    <source>
        <dbReference type="EMBL" id="KAH1165637.1"/>
    </source>
</evidence>
<dbReference type="Gene3D" id="3.40.50.300">
    <property type="entry name" value="P-loop containing nucleotide triphosphate hydrolases"/>
    <property type="match status" value="1"/>
</dbReference>
<evidence type="ECO:0000256" key="1">
    <source>
        <dbReference type="ARBA" id="ARBA00004323"/>
    </source>
</evidence>
<comment type="subcellular location">
    <subcellularLocation>
        <location evidence="1">Golgi apparatus membrane</location>
        <topology evidence="1">Single-pass type II membrane protein</topology>
    </subcellularLocation>
</comment>
<keyword evidence="7" id="KW-0333">Golgi apparatus</keyword>
<gene>
    <name evidence="11" type="ORF">KIL84_023196</name>
</gene>
<evidence type="ECO:0000256" key="8">
    <source>
        <dbReference type="ARBA" id="ARBA00023136"/>
    </source>
</evidence>
<evidence type="ECO:0000256" key="2">
    <source>
        <dbReference type="ARBA" id="ARBA00008124"/>
    </source>
</evidence>
<keyword evidence="3" id="KW-0808">Transferase</keyword>
<dbReference type="GO" id="GO:0000139">
    <property type="term" value="C:Golgi membrane"/>
    <property type="evidence" value="ECO:0007669"/>
    <property type="project" value="UniProtKB-SubCell"/>
</dbReference>
<proteinExistence type="inferred from homology"/>
<dbReference type="PANTHER" id="PTHR14647">
    <property type="entry name" value="GALACTOSE-3-O-SULFOTRANSFERASE"/>
    <property type="match status" value="1"/>
</dbReference>
<evidence type="ECO:0000313" key="12">
    <source>
        <dbReference type="Proteomes" id="UP000827986"/>
    </source>
</evidence>
<evidence type="ECO:0000256" key="5">
    <source>
        <dbReference type="ARBA" id="ARBA00022968"/>
    </source>
</evidence>
<evidence type="ECO:0000256" key="9">
    <source>
        <dbReference type="ARBA" id="ARBA00023180"/>
    </source>
</evidence>
<dbReference type="GO" id="GO:0009247">
    <property type="term" value="P:glycolipid biosynthetic process"/>
    <property type="evidence" value="ECO:0007669"/>
    <property type="project" value="InterPro"/>
</dbReference>
<name>A0A9D3WPE4_9SAUR</name>
<dbReference type="PANTHER" id="PTHR14647:SF55">
    <property type="entry name" value="GALACTOSE-3-O-SULFOTRANSFERASE 2"/>
    <property type="match status" value="1"/>
</dbReference>
<dbReference type="Pfam" id="PF06990">
    <property type="entry name" value="Gal-3-0_sulfotr"/>
    <property type="match status" value="1"/>
</dbReference>
<keyword evidence="8 10" id="KW-0472">Membrane</keyword>
<dbReference type="AlphaFoldDB" id="A0A9D3WPE4"/>
<dbReference type="EMBL" id="JAHDVG010000488">
    <property type="protein sequence ID" value="KAH1165637.1"/>
    <property type="molecule type" value="Genomic_DNA"/>
</dbReference>
<dbReference type="GO" id="GO:0009101">
    <property type="term" value="P:glycoprotein biosynthetic process"/>
    <property type="evidence" value="ECO:0007669"/>
    <property type="project" value="TreeGrafter"/>
</dbReference>
<evidence type="ECO:0000256" key="10">
    <source>
        <dbReference type="SAM" id="Phobius"/>
    </source>
</evidence>
<evidence type="ECO:0000256" key="6">
    <source>
        <dbReference type="ARBA" id="ARBA00022989"/>
    </source>
</evidence>
<evidence type="ECO:0008006" key="13">
    <source>
        <dbReference type="Google" id="ProtNLM"/>
    </source>
</evidence>
<dbReference type="GO" id="GO:0001733">
    <property type="term" value="F:galactosylceramide sulfotransferase activity"/>
    <property type="evidence" value="ECO:0007669"/>
    <property type="project" value="InterPro"/>
</dbReference>
<dbReference type="InterPro" id="IPR009729">
    <property type="entry name" value="Gal-3-0_sulfotransfrase"/>
</dbReference>
<keyword evidence="6 10" id="KW-1133">Transmembrane helix</keyword>
<keyword evidence="5" id="KW-0735">Signal-anchor</keyword>
<comment type="similarity">
    <text evidence="2">Belongs to the galactose-3-O-sulfotransferase family.</text>
</comment>
<organism evidence="11 12">
    <name type="scientific">Mauremys mutica</name>
    <name type="common">yellowpond turtle</name>
    <dbReference type="NCBI Taxonomy" id="74926"/>
    <lineage>
        <taxon>Eukaryota</taxon>
        <taxon>Metazoa</taxon>
        <taxon>Chordata</taxon>
        <taxon>Craniata</taxon>
        <taxon>Vertebrata</taxon>
        <taxon>Euteleostomi</taxon>
        <taxon>Archelosauria</taxon>
        <taxon>Testudinata</taxon>
        <taxon>Testudines</taxon>
        <taxon>Cryptodira</taxon>
        <taxon>Durocryptodira</taxon>
        <taxon>Testudinoidea</taxon>
        <taxon>Geoemydidae</taxon>
        <taxon>Geoemydinae</taxon>
        <taxon>Mauremys</taxon>
    </lineage>
</organism>
<keyword evidence="9" id="KW-0325">Glycoprotein</keyword>
<sequence>MKSLVCSWRHSRLLWLVTLWLGVIFLAGFFHMNVNITSSYRVWRFSTKHLRPSYPQTNVMFLKTHKTASSTVMNILFRFAEKHNLTLALPAGQNHDLGYPHRFMAQFVEGFKTMGQSYNIMCNHMRFNLPEVRKVMPNTTTYFSIMRNPISLMESSYAYYSFFTPAFRRSKDVNEFLASPWTYYNMSEYRNNVHARNNMWYDFGYDNNAMDTEDYVQHVLVEIEQAFQLMLLTDYFDESMVLLKETLGWELDDVVYFKLNSRSQDTIKSMTPESKEKVKEWCSLDWKLYQHFNRTFWRRIQEIIGLEKLDQEVNLLRMRQKELMELCLLDPMPIDKTKIKNKKLKPFQSGRANILGYNLKEDMANETLRTCLRLITPELQYMSYLYARQFPEKNGKSTAFSLWRR</sequence>
<comment type="caution">
    <text evidence="11">The sequence shown here is derived from an EMBL/GenBank/DDBJ whole genome shotgun (WGS) entry which is preliminary data.</text>
</comment>
<accession>A0A9D3WPE4</accession>
<dbReference type="Proteomes" id="UP000827986">
    <property type="component" value="Unassembled WGS sequence"/>
</dbReference>
<dbReference type="InterPro" id="IPR027417">
    <property type="entry name" value="P-loop_NTPase"/>
</dbReference>
<evidence type="ECO:0000256" key="7">
    <source>
        <dbReference type="ARBA" id="ARBA00023034"/>
    </source>
</evidence>